<dbReference type="EMBL" id="PDCK01000043">
    <property type="protein sequence ID" value="PRQ28815.1"/>
    <property type="molecule type" value="Genomic_DNA"/>
</dbReference>
<protein>
    <submittedName>
        <fullName evidence="1">Uncharacterized protein</fullName>
    </submittedName>
</protein>
<dbReference type="Gramene" id="PRQ28815">
    <property type="protein sequence ID" value="PRQ28815"/>
    <property type="gene ID" value="RchiOBHm_Chr5g0007061"/>
</dbReference>
<sequence>MLFHGLFCLMEVEFKIVMQLLKCYFGSLLLLAVRNEKSNSYWKQSRLLIMTVGIENFIRAKCLGAHVIH</sequence>
<dbReference type="AlphaFoldDB" id="A0A2P6Q3R2"/>
<evidence type="ECO:0000313" key="2">
    <source>
        <dbReference type="Proteomes" id="UP000238479"/>
    </source>
</evidence>
<reference evidence="1 2" key="1">
    <citation type="journal article" date="2018" name="Nat. Genet.">
        <title>The Rosa genome provides new insights in the design of modern roses.</title>
        <authorList>
            <person name="Bendahmane M."/>
        </authorList>
    </citation>
    <scope>NUCLEOTIDE SEQUENCE [LARGE SCALE GENOMIC DNA]</scope>
    <source>
        <strain evidence="2">cv. Old Blush</strain>
    </source>
</reference>
<organism evidence="1 2">
    <name type="scientific">Rosa chinensis</name>
    <name type="common">China rose</name>
    <dbReference type="NCBI Taxonomy" id="74649"/>
    <lineage>
        <taxon>Eukaryota</taxon>
        <taxon>Viridiplantae</taxon>
        <taxon>Streptophyta</taxon>
        <taxon>Embryophyta</taxon>
        <taxon>Tracheophyta</taxon>
        <taxon>Spermatophyta</taxon>
        <taxon>Magnoliopsida</taxon>
        <taxon>eudicotyledons</taxon>
        <taxon>Gunneridae</taxon>
        <taxon>Pentapetalae</taxon>
        <taxon>rosids</taxon>
        <taxon>fabids</taxon>
        <taxon>Rosales</taxon>
        <taxon>Rosaceae</taxon>
        <taxon>Rosoideae</taxon>
        <taxon>Rosoideae incertae sedis</taxon>
        <taxon>Rosa</taxon>
    </lineage>
</organism>
<name>A0A2P6Q3R2_ROSCH</name>
<dbReference type="Proteomes" id="UP000238479">
    <property type="component" value="Chromosome 5"/>
</dbReference>
<accession>A0A2P6Q3R2</accession>
<proteinExistence type="predicted"/>
<comment type="caution">
    <text evidence="1">The sequence shown here is derived from an EMBL/GenBank/DDBJ whole genome shotgun (WGS) entry which is preliminary data.</text>
</comment>
<gene>
    <name evidence="1" type="ORF">RchiOBHm_Chr5g0007061</name>
</gene>
<evidence type="ECO:0000313" key="1">
    <source>
        <dbReference type="EMBL" id="PRQ28815.1"/>
    </source>
</evidence>
<keyword evidence="2" id="KW-1185">Reference proteome</keyword>